<keyword evidence="6" id="KW-1185">Reference proteome</keyword>
<dbReference type="Gene3D" id="1.20.120.530">
    <property type="entry name" value="GntR ligand-binding domain-like"/>
    <property type="match status" value="1"/>
</dbReference>
<dbReference type="SMART" id="SM00895">
    <property type="entry name" value="FCD"/>
    <property type="match status" value="1"/>
</dbReference>
<gene>
    <name evidence="5" type="ORF">A8926_4179</name>
</gene>
<accession>A0A2N3Y0B3</accession>
<comment type="caution">
    <text evidence="5">The sequence shown here is derived from an EMBL/GenBank/DDBJ whole genome shotgun (WGS) entry which is preliminary data.</text>
</comment>
<dbReference type="Gene3D" id="1.10.10.10">
    <property type="entry name" value="Winged helix-like DNA-binding domain superfamily/Winged helix DNA-binding domain"/>
    <property type="match status" value="1"/>
</dbReference>
<dbReference type="OrthoDB" id="5182935at2"/>
<keyword evidence="2" id="KW-0238">DNA-binding</keyword>
<dbReference type="InterPro" id="IPR036388">
    <property type="entry name" value="WH-like_DNA-bd_sf"/>
</dbReference>
<dbReference type="PANTHER" id="PTHR43537">
    <property type="entry name" value="TRANSCRIPTIONAL REGULATOR, GNTR FAMILY"/>
    <property type="match status" value="1"/>
</dbReference>
<dbReference type="SMART" id="SM00345">
    <property type="entry name" value="HTH_GNTR"/>
    <property type="match status" value="1"/>
</dbReference>
<evidence type="ECO:0000256" key="3">
    <source>
        <dbReference type="ARBA" id="ARBA00023163"/>
    </source>
</evidence>
<evidence type="ECO:0000256" key="1">
    <source>
        <dbReference type="ARBA" id="ARBA00023015"/>
    </source>
</evidence>
<evidence type="ECO:0000313" key="6">
    <source>
        <dbReference type="Proteomes" id="UP000233786"/>
    </source>
</evidence>
<dbReference type="InterPro" id="IPR036390">
    <property type="entry name" value="WH_DNA-bd_sf"/>
</dbReference>
<dbReference type="Pfam" id="PF00392">
    <property type="entry name" value="GntR"/>
    <property type="match status" value="1"/>
</dbReference>
<feature type="domain" description="HTH gntR-type" evidence="4">
    <location>
        <begin position="23"/>
        <end position="90"/>
    </location>
</feature>
<dbReference type="SUPFAM" id="SSF48008">
    <property type="entry name" value="GntR ligand-binding domain-like"/>
    <property type="match status" value="1"/>
</dbReference>
<dbReference type="Proteomes" id="UP000233786">
    <property type="component" value="Unassembled WGS sequence"/>
</dbReference>
<dbReference type="SUPFAM" id="SSF46785">
    <property type="entry name" value="Winged helix' DNA-binding domain"/>
    <property type="match status" value="1"/>
</dbReference>
<dbReference type="PANTHER" id="PTHR43537:SF45">
    <property type="entry name" value="GNTR FAMILY REGULATORY PROTEIN"/>
    <property type="match status" value="1"/>
</dbReference>
<dbReference type="GO" id="GO:0003700">
    <property type="term" value="F:DNA-binding transcription factor activity"/>
    <property type="evidence" value="ECO:0007669"/>
    <property type="project" value="InterPro"/>
</dbReference>
<proteinExistence type="predicted"/>
<dbReference type="InterPro" id="IPR000524">
    <property type="entry name" value="Tscrpt_reg_HTH_GntR"/>
</dbReference>
<organism evidence="5 6">
    <name type="scientific">Saccharopolyspora spinosa</name>
    <dbReference type="NCBI Taxonomy" id="60894"/>
    <lineage>
        <taxon>Bacteria</taxon>
        <taxon>Bacillati</taxon>
        <taxon>Actinomycetota</taxon>
        <taxon>Actinomycetes</taxon>
        <taxon>Pseudonocardiales</taxon>
        <taxon>Pseudonocardiaceae</taxon>
        <taxon>Saccharopolyspora</taxon>
    </lineage>
</organism>
<dbReference type="EMBL" id="PJNB01000001">
    <property type="protein sequence ID" value="PKW16356.1"/>
    <property type="molecule type" value="Genomic_DNA"/>
</dbReference>
<name>A0A2N3Y0B3_SACSN</name>
<dbReference type="InterPro" id="IPR011711">
    <property type="entry name" value="GntR_C"/>
</dbReference>
<evidence type="ECO:0000256" key="2">
    <source>
        <dbReference type="ARBA" id="ARBA00023125"/>
    </source>
</evidence>
<dbReference type="AlphaFoldDB" id="A0A2N3Y0B3"/>
<protein>
    <submittedName>
        <fullName evidence="5">GntR family transcriptional regulator</fullName>
    </submittedName>
</protein>
<dbReference type="InterPro" id="IPR008920">
    <property type="entry name" value="TF_FadR/GntR_C"/>
</dbReference>
<evidence type="ECO:0000313" key="5">
    <source>
        <dbReference type="EMBL" id="PKW16356.1"/>
    </source>
</evidence>
<keyword evidence="1" id="KW-0805">Transcription regulation</keyword>
<evidence type="ECO:0000259" key="4">
    <source>
        <dbReference type="PROSITE" id="PS50949"/>
    </source>
</evidence>
<reference evidence="5" key="1">
    <citation type="submission" date="2017-12" db="EMBL/GenBank/DDBJ databases">
        <title>Sequencing the genomes of 1000 Actinobacteria strains.</title>
        <authorList>
            <person name="Klenk H.-P."/>
        </authorList>
    </citation>
    <scope>NUCLEOTIDE SEQUENCE [LARGE SCALE GENOMIC DNA]</scope>
    <source>
        <strain evidence="5">DSM 44228</strain>
    </source>
</reference>
<dbReference type="RefSeq" id="WP_010314602.1">
    <property type="nucleotide sequence ID" value="NZ_CP061007.1"/>
</dbReference>
<keyword evidence="3" id="KW-0804">Transcription</keyword>
<dbReference type="Pfam" id="PF07729">
    <property type="entry name" value="FCD"/>
    <property type="match status" value="1"/>
</dbReference>
<dbReference type="GO" id="GO:0003677">
    <property type="term" value="F:DNA binding"/>
    <property type="evidence" value="ECO:0007669"/>
    <property type="project" value="UniProtKB-KW"/>
</dbReference>
<sequence length="239" mass="25883">MKLEENPKITASAGQASVQLGRISTVEAVTIELRRRVLDGSEAAGSALRELDLVSLFGVSRQSVRAAIQVLVHEGLLRHEPNRGVFVPMLAADDVRDIYSLRTALELEAVTVLVGHPDRLRPARKALDELAALPPDADWGEVRDADLGFHAALVDALGRPRTSRAFHSVLGELRLAFRQLRAELEDHAEVVRQHREILEAAERGDLPLAAELTRTHLDDAVEAICSGVAAGHSAETGTS</sequence>
<dbReference type="PROSITE" id="PS50949">
    <property type="entry name" value="HTH_GNTR"/>
    <property type="match status" value="1"/>
</dbReference>